<feature type="region of interest" description="Disordered" evidence="1">
    <location>
        <begin position="1"/>
        <end position="80"/>
    </location>
</feature>
<name>A0A9Q3KH48_9BASI</name>
<organism evidence="2 3">
    <name type="scientific">Austropuccinia psidii MF-1</name>
    <dbReference type="NCBI Taxonomy" id="1389203"/>
    <lineage>
        <taxon>Eukaryota</taxon>
        <taxon>Fungi</taxon>
        <taxon>Dikarya</taxon>
        <taxon>Basidiomycota</taxon>
        <taxon>Pucciniomycotina</taxon>
        <taxon>Pucciniomycetes</taxon>
        <taxon>Pucciniales</taxon>
        <taxon>Sphaerophragmiaceae</taxon>
        <taxon>Austropuccinia</taxon>
    </lineage>
</organism>
<feature type="compositionally biased region" description="Polar residues" evidence="1">
    <location>
        <begin position="54"/>
        <end position="74"/>
    </location>
</feature>
<dbReference type="Proteomes" id="UP000765509">
    <property type="component" value="Unassembled WGS sequence"/>
</dbReference>
<feature type="compositionally biased region" description="Polar residues" evidence="1">
    <location>
        <begin position="24"/>
        <end position="45"/>
    </location>
</feature>
<feature type="compositionally biased region" description="Basic residues" evidence="1">
    <location>
        <begin position="1"/>
        <end position="10"/>
    </location>
</feature>
<gene>
    <name evidence="2" type="ORF">O181_121018</name>
</gene>
<evidence type="ECO:0000313" key="2">
    <source>
        <dbReference type="EMBL" id="MBW0581303.1"/>
    </source>
</evidence>
<comment type="caution">
    <text evidence="2">The sequence shown here is derived from an EMBL/GenBank/DDBJ whole genome shotgun (WGS) entry which is preliminary data.</text>
</comment>
<accession>A0A9Q3KH48</accession>
<keyword evidence="3" id="KW-1185">Reference proteome</keyword>
<evidence type="ECO:0000256" key="1">
    <source>
        <dbReference type="SAM" id="MobiDB-lite"/>
    </source>
</evidence>
<reference evidence="2" key="1">
    <citation type="submission" date="2021-03" db="EMBL/GenBank/DDBJ databases">
        <title>Draft genome sequence of rust myrtle Austropuccinia psidii MF-1, a brazilian biotype.</title>
        <authorList>
            <person name="Quecine M.C."/>
            <person name="Pachon D.M.R."/>
            <person name="Bonatelli M.L."/>
            <person name="Correr F.H."/>
            <person name="Franceschini L.M."/>
            <person name="Leite T.F."/>
            <person name="Margarido G.R.A."/>
            <person name="Almeida C.A."/>
            <person name="Ferrarezi J.A."/>
            <person name="Labate C.A."/>
        </authorList>
    </citation>
    <scope>NUCLEOTIDE SEQUENCE</scope>
    <source>
        <strain evidence="2">MF-1</strain>
    </source>
</reference>
<sequence>MLKPPAKRFQSRLIPSTPRKFQPTLATIPNSLPTALPSSSHSRPSINPEVRPSPIQQSRALPMVTSQQIQTKTSASRRRE</sequence>
<dbReference type="EMBL" id="AVOT02109682">
    <property type="protein sequence ID" value="MBW0581303.1"/>
    <property type="molecule type" value="Genomic_DNA"/>
</dbReference>
<proteinExistence type="predicted"/>
<evidence type="ECO:0000313" key="3">
    <source>
        <dbReference type="Proteomes" id="UP000765509"/>
    </source>
</evidence>
<dbReference type="AlphaFoldDB" id="A0A9Q3KH48"/>
<protein>
    <submittedName>
        <fullName evidence="2">Uncharacterized protein</fullName>
    </submittedName>
</protein>